<accession>C7M506</accession>
<sequence length="975" mass="110282">MLKRNLFLWLFTVAITFGASAQNYEWKEAQGGGYTYKYVTHDPTNARFYTLKNGLTVILSPTNKEPRIQCYVAVKAGSKTDPATNTGLAHYLEHLLFKGTDKYGSLDWAKEKVELDKIDALYEEYNHTKDPAKRKAIYKLIDSVSGVASKYAIANEYDKMMTAMGAQGTNAFTSFEKTVYTDDVPTNAINKYITVQAERFRNPVLRIFHTELEAVYEEKNRSLDSDNSEVFETLFSELFKKHNYGLQTTIGTVEHLKNPSLKEIRKYFHTYYVPNNMAVILAGDFNPDTVIAQIDKAFSYMQPKAVPQYTFEKEAPITAPIIKKVVGPDAESVSMAFRLPGNQDKDALLADLVGEILTNGKAGLIDLNLVKKQKLLGASAFAYTLIDYGVLYLSGKPLQGQSLEQVKDLMLGEIENLKKGNFDDDLIPSIINNLKKQTIQATESYGNRANMLMSAFTDNLDWKDQVAYVNNLSKLTKADIVAFANKYLGNNYVAVYKEKGTRPNVEKIEKPAITPVETNADKQSAFVKMVNEMPSTPVKPVFLDYNKDLQKGKLGKAEILYVQNKDNELYRLTFRYKVGTLNDLKLAIAANYSQFLGTDKKSAEQLTKEFYKIASSFRISNSDEYTTVNIEGLQENFEAAVKLYEDFIANIKVDEEALKALKARVVKSRIDAKANRNAIMQALTNYAMYGAKNKYNYTFSDAEIEAITGKELVDKLKNLNNVEQTVIYYGPATLSELTNKLKTLHKVPVKFAKVAPKKEFKQVEQAKNQVLFADYEMVQAETRWIRNTVPFNPAESTVISAFNNYFGGGMGSLVFQTIRESKALAYSTYGFYASPRKKADKYYMLAYVGSQADKFKEAVEAMNELLNTMPELPANLQLAKLQIKQEIETERITQDGIIYSYLAAQELGLKDDIRKQVYQNVDGITMKDIKAFHDKYLSKKPYTYVILASEKKLSKDDLQKIGDFKKLSLEELFGY</sequence>
<feature type="chain" id="PRO_5002978142" evidence="9">
    <location>
        <begin position="22"/>
        <end position="975"/>
    </location>
</feature>
<feature type="domain" description="Peptidase M16 C-terminal" evidence="11">
    <location>
        <begin position="261"/>
        <end position="434"/>
    </location>
</feature>
<evidence type="ECO:0000256" key="8">
    <source>
        <dbReference type="RuleBase" id="RU004447"/>
    </source>
</evidence>
<evidence type="ECO:0000256" key="2">
    <source>
        <dbReference type="ARBA" id="ARBA00007261"/>
    </source>
</evidence>
<keyword evidence="6" id="KW-0862">Zinc</keyword>
<evidence type="ECO:0000256" key="3">
    <source>
        <dbReference type="ARBA" id="ARBA00022670"/>
    </source>
</evidence>
<evidence type="ECO:0000259" key="11">
    <source>
        <dbReference type="Pfam" id="PF05193"/>
    </source>
</evidence>
<evidence type="ECO:0000256" key="1">
    <source>
        <dbReference type="ARBA" id="ARBA00001947"/>
    </source>
</evidence>
<organism evidence="12 13">
    <name type="scientific">Capnocytophaga ochracea (strain ATCC 27872 / DSM 7271 / CCUG 9716 / JCM 12966 / NCTC 12371 / SS31 / VPI 2845)</name>
    <name type="common">Bacteroides ochraceus</name>
    <dbReference type="NCBI Taxonomy" id="521097"/>
    <lineage>
        <taxon>Bacteria</taxon>
        <taxon>Pseudomonadati</taxon>
        <taxon>Bacteroidota</taxon>
        <taxon>Flavobacteriia</taxon>
        <taxon>Flavobacteriales</taxon>
        <taxon>Flavobacteriaceae</taxon>
        <taxon>Capnocytophaga</taxon>
    </lineage>
</organism>
<evidence type="ECO:0000256" key="6">
    <source>
        <dbReference type="ARBA" id="ARBA00022833"/>
    </source>
</evidence>
<dbReference type="Gene3D" id="3.30.830.10">
    <property type="entry name" value="Metalloenzyme, LuxS/M16 peptidase-like"/>
    <property type="match status" value="4"/>
</dbReference>
<evidence type="ECO:0000256" key="9">
    <source>
        <dbReference type="SAM" id="SignalP"/>
    </source>
</evidence>
<gene>
    <name evidence="12" type="ordered locus">Coch_0141</name>
</gene>
<reference evidence="12 13" key="1">
    <citation type="journal article" date="2009" name="Stand. Genomic Sci.">
        <title>Complete genome sequence of Capnocytophaga ochracea type strain (VPI 2845).</title>
        <authorList>
            <person name="Mavrommatis K."/>
            <person name="Gronow S."/>
            <person name="Saunders E."/>
            <person name="Land M."/>
            <person name="Lapidus A."/>
            <person name="Copeland A."/>
            <person name="Glavina Del Rio T."/>
            <person name="Nolan M."/>
            <person name="Lucas S."/>
            <person name="Chen F."/>
            <person name="Tice H."/>
            <person name="Cheng J.F."/>
            <person name="Bruce D."/>
            <person name="Goodwin L."/>
            <person name="Pitluck S."/>
            <person name="Pati A."/>
            <person name="Ivanova N."/>
            <person name="Chen A."/>
            <person name="Palaniappan K."/>
            <person name="Chain P."/>
            <person name="Hauser L."/>
            <person name="Chang Y.J."/>
            <person name="Jeffries C.D."/>
            <person name="Brettin T."/>
            <person name="Detter J.C."/>
            <person name="Han C."/>
            <person name="Bristow J."/>
            <person name="Goker M."/>
            <person name="Rohde M."/>
            <person name="Eisen J.A."/>
            <person name="Markowitz V."/>
            <person name="Kyrpides N.C."/>
            <person name="Klenk H.P."/>
            <person name="Hugenholtz P."/>
        </authorList>
    </citation>
    <scope>NUCLEOTIDE SEQUENCE [LARGE SCALE GENOMIC DNA]</scope>
    <source>
        <strain evidence="13">ATCC 27872 / DSM 7271 / JCM 12966 / VPI 2845</strain>
    </source>
</reference>
<keyword evidence="13" id="KW-1185">Reference proteome</keyword>
<keyword evidence="9" id="KW-0732">Signal</keyword>
<evidence type="ECO:0000313" key="13">
    <source>
        <dbReference type="Proteomes" id="UP000006650"/>
    </source>
</evidence>
<evidence type="ECO:0000256" key="5">
    <source>
        <dbReference type="ARBA" id="ARBA00022801"/>
    </source>
</evidence>
<protein>
    <submittedName>
        <fullName evidence="12">Peptidase M16 domain protein</fullName>
    </submittedName>
</protein>
<keyword evidence="4" id="KW-0479">Metal-binding</keyword>
<dbReference type="PANTHER" id="PTHR43690:SF17">
    <property type="entry name" value="PROTEIN YHJJ"/>
    <property type="match status" value="1"/>
</dbReference>
<dbReference type="InterPro" id="IPR001431">
    <property type="entry name" value="Pept_M16_Zn_BS"/>
</dbReference>
<dbReference type="Proteomes" id="UP000006650">
    <property type="component" value="Chromosome"/>
</dbReference>
<feature type="domain" description="Peptidase M16 C-terminal" evidence="11">
    <location>
        <begin position="725"/>
        <end position="868"/>
    </location>
</feature>
<proteinExistence type="inferred from homology"/>
<dbReference type="RefSeq" id="WP_012796926.1">
    <property type="nucleotide sequence ID" value="NC_013162.1"/>
</dbReference>
<dbReference type="KEGG" id="coc:Coch_0141"/>
<dbReference type="Pfam" id="PF00675">
    <property type="entry name" value="Peptidase_M16"/>
    <property type="match status" value="3"/>
</dbReference>
<evidence type="ECO:0000256" key="4">
    <source>
        <dbReference type="ARBA" id="ARBA00022723"/>
    </source>
</evidence>
<dbReference type="GO" id="GO:0004222">
    <property type="term" value="F:metalloendopeptidase activity"/>
    <property type="evidence" value="ECO:0007669"/>
    <property type="project" value="InterPro"/>
</dbReference>
<evidence type="ECO:0000313" key="12">
    <source>
        <dbReference type="EMBL" id="ACU91706.1"/>
    </source>
</evidence>
<feature type="domain" description="Peptidase M16 N-terminal" evidence="10">
    <location>
        <begin position="58"/>
        <end position="107"/>
    </location>
</feature>
<name>C7M506_CAPOD</name>
<dbReference type="EMBL" id="CP001632">
    <property type="protein sequence ID" value="ACU91706.1"/>
    <property type="molecule type" value="Genomic_DNA"/>
</dbReference>
<dbReference type="HOGENOM" id="CLU_306466_0_0_10"/>
<keyword evidence="7" id="KW-0482">Metalloprotease</keyword>
<dbReference type="GO" id="GO:0046872">
    <property type="term" value="F:metal ion binding"/>
    <property type="evidence" value="ECO:0007669"/>
    <property type="project" value="UniProtKB-KW"/>
</dbReference>
<dbReference type="InterPro" id="IPR050626">
    <property type="entry name" value="Peptidase_M16"/>
</dbReference>
<dbReference type="InterPro" id="IPR011249">
    <property type="entry name" value="Metalloenz_LuxS/M16"/>
</dbReference>
<evidence type="ECO:0000256" key="7">
    <source>
        <dbReference type="ARBA" id="ARBA00023049"/>
    </source>
</evidence>
<comment type="similarity">
    <text evidence="2 8">Belongs to the peptidase M16 family.</text>
</comment>
<dbReference type="InterPro" id="IPR007863">
    <property type="entry name" value="Peptidase_M16_C"/>
</dbReference>
<dbReference type="GeneID" id="29676622"/>
<feature type="domain" description="Peptidase M16 N-terminal" evidence="10">
    <location>
        <begin position="150"/>
        <end position="247"/>
    </location>
</feature>
<feature type="domain" description="Peptidase M16 N-terminal" evidence="10">
    <location>
        <begin position="595"/>
        <end position="690"/>
    </location>
</feature>
<keyword evidence="3" id="KW-0645">Protease</keyword>
<feature type="signal peptide" evidence="9">
    <location>
        <begin position="1"/>
        <end position="21"/>
    </location>
</feature>
<dbReference type="STRING" id="521097.Coch_0141"/>
<dbReference type="InterPro" id="IPR011765">
    <property type="entry name" value="Pept_M16_N"/>
</dbReference>
<dbReference type="SUPFAM" id="SSF63411">
    <property type="entry name" value="LuxS/MPP-like metallohydrolase"/>
    <property type="match status" value="4"/>
</dbReference>
<dbReference type="eggNOG" id="COG0612">
    <property type="taxonomic scope" value="Bacteria"/>
</dbReference>
<evidence type="ECO:0000259" key="10">
    <source>
        <dbReference type="Pfam" id="PF00675"/>
    </source>
</evidence>
<keyword evidence="5" id="KW-0378">Hydrolase</keyword>
<dbReference type="PROSITE" id="PS00143">
    <property type="entry name" value="INSULINASE"/>
    <property type="match status" value="1"/>
</dbReference>
<comment type="cofactor">
    <cofactor evidence="1">
        <name>Zn(2+)</name>
        <dbReference type="ChEBI" id="CHEBI:29105"/>
    </cofactor>
</comment>
<dbReference type="GO" id="GO:0006508">
    <property type="term" value="P:proteolysis"/>
    <property type="evidence" value="ECO:0007669"/>
    <property type="project" value="UniProtKB-KW"/>
</dbReference>
<dbReference type="AlphaFoldDB" id="C7M506"/>
<dbReference type="Pfam" id="PF05193">
    <property type="entry name" value="Peptidase_M16_C"/>
    <property type="match status" value="2"/>
</dbReference>
<dbReference type="PANTHER" id="PTHR43690">
    <property type="entry name" value="NARDILYSIN"/>
    <property type="match status" value="1"/>
</dbReference>